<dbReference type="Gene3D" id="2.60.40.1180">
    <property type="entry name" value="Golgi alpha-mannosidase II"/>
    <property type="match status" value="1"/>
</dbReference>
<dbReference type="Pfam" id="PF16874">
    <property type="entry name" value="Glyco_hydro_36C"/>
    <property type="match status" value="1"/>
</dbReference>
<dbReference type="PRINTS" id="PR00743">
    <property type="entry name" value="GLHYDRLASE36"/>
</dbReference>
<evidence type="ECO:0000313" key="7">
    <source>
        <dbReference type="EMBL" id="MBC5753751.1"/>
    </source>
</evidence>
<dbReference type="RefSeq" id="WP_186982034.1">
    <property type="nucleotide sequence ID" value="NZ_JACOQH010000004.1"/>
</dbReference>
<dbReference type="Proteomes" id="UP000621540">
    <property type="component" value="Unassembled WGS sequence"/>
</dbReference>
<dbReference type="PANTHER" id="PTHR43053:SF3">
    <property type="entry name" value="ALPHA-GALACTOSIDASE C-RELATED"/>
    <property type="match status" value="1"/>
</dbReference>
<dbReference type="CDD" id="cd14791">
    <property type="entry name" value="GH36"/>
    <property type="match status" value="1"/>
</dbReference>
<keyword evidence="3" id="KW-0378">Hydrolase</keyword>
<reference evidence="7 8" key="1">
    <citation type="submission" date="2020-08" db="EMBL/GenBank/DDBJ databases">
        <title>Genome public.</title>
        <authorList>
            <person name="Liu C."/>
            <person name="Sun Q."/>
        </authorList>
    </citation>
    <scope>NUCLEOTIDE SEQUENCE [LARGE SCALE GENOMIC DNA]</scope>
    <source>
        <strain evidence="7 8">BX0805</strain>
    </source>
</reference>
<dbReference type="SUPFAM" id="SSF51445">
    <property type="entry name" value="(Trans)glycosidases"/>
    <property type="match status" value="1"/>
</dbReference>
<dbReference type="InterPro" id="IPR031705">
    <property type="entry name" value="Glyco_hydro_36_C"/>
</dbReference>
<evidence type="ECO:0000259" key="5">
    <source>
        <dbReference type="Pfam" id="PF16874"/>
    </source>
</evidence>
<name>A0ABR7I9Y5_9FIRM</name>
<feature type="domain" description="Glycosyl hydrolase family 36 N-terminal" evidence="6">
    <location>
        <begin position="26"/>
        <end position="283"/>
    </location>
</feature>
<dbReference type="Pfam" id="PF16875">
    <property type="entry name" value="Glyco_hydro_36N"/>
    <property type="match status" value="1"/>
</dbReference>
<dbReference type="InterPro" id="IPR050985">
    <property type="entry name" value="Alpha-glycosidase_related"/>
</dbReference>
<protein>
    <recommendedName>
        <fullName evidence="2">alpha-galactosidase</fullName>
        <ecNumber evidence="2">3.2.1.22</ecNumber>
    </recommendedName>
</protein>
<evidence type="ECO:0000259" key="6">
    <source>
        <dbReference type="Pfam" id="PF16875"/>
    </source>
</evidence>
<dbReference type="Pfam" id="PF02065">
    <property type="entry name" value="Melibiase"/>
    <property type="match status" value="1"/>
</dbReference>
<keyword evidence="8" id="KW-1185">Reference proteome</keyword>
<dbReference type="PIRSF" id="PIRSF005536">
    <property type="entry name" value="Agal"/>
    <property type="match status" value="1"/>
</dbReference>
<dbReference type="InterPro" id="IPR013785">
    <property type="entry name" value="Aldolase_TIM"/>
</dbReference>
<comment type="catalytic activity">
    <reaction evidence="1">
        <text>Hydrolysis of terminal, non-reducing alpha-D-galactose residues in alpha-D-galactosides, including galactose oligosaccharides, galactomannans and galactolipids.</text>
        <dbReference type="EC" id="3.2.1.22"/>
    </reaction>
</comment>
<dbReference type="PANTHER" id="PTHR43053">
    <property type="entry name" value="GLYCOSIDASE FAMILY 31"/>
    <property type="match status" value="1"/>
</dbReference>
<evidence type="ECO:0000256" key="3">
    <source>
        <dbReference type="ARBA" id="ARBA00022801"/>
    </source>
</evidence>
<comment type="caution">
    <text evidence="7">The sequence shown here is derived from an EMBL/GenBank/DDBJ whole genome shotgun (WGS) entry which is preliminary data.</text>
</comment>
<feature type="domain" description="Glycosyl hydrolase family 36 C-terminal" evidence="5">
    <location>
        <begin position="646"/>
        <end position="774"/>
    </location>
</feature>
<keyword evidence="4" id="KW-0326">Glycosidase</keyword>
<accession>A0ABR7I9Y5</accession>
<dbReference type="InterPro" id="IPR017853">
    <property type="entry name" value="GH"/>
</dbReference>
<organism evidence="7 8">
    <name type="scientific">Roseburia yibonii</name>
    <dbReference type="NCBI Taxonomy" id="2763063"/>
    <lineage>
        <taxon>Bacteria</taxon>
        <taxon>Bacillati</taxon>
        <taxon>Bacillota</taxon>
        <taxon>Clostridia</taxon>
        <taxon>Lachnospirales</taxon>
        <taxon>Lachnospiraceae</taxon>
        <taxon>Roseburia</taxon>
    </lineage>
</organism>
<dbReference type="EC" id="3.2.1.22" evidence="2"/>
<dbReference type="InterPro" id="IPR038417">
    <property type="entry name" value="Alpga-gal_N_sf"/>
</dbReference>
<evidence type="ECO:0000313" key="8">
    <source>
        <dbReference type="Proteomes" id="UP000621540"/>
    </source>
</evidence>
<evidence type="ECO:0000256" key="2">
    <source>
        <dbReference type="ARBA" id="ARBA00012755"/>
    </source>
</evidence>
<dbReference type="EMBL" id="JACOQH010000004">
    <property type="protein sequence ID" value="MBC5753751.1"/>
    <property type="molecule type" value="Genomic_DNA"/>
</dbReference>
<dbReference type="InterPro" id="IPR031704">
    <property type="entry name" value="Glyco_hydro_36_N"/>
</dbReference>
<sequence>MITENEGFYWLTTEHTAYGFQVLETGHLEHLYYGPKIRVKDPSALSEKCAFGLGNTIAYDAAHENLSLENMRLEMSSYGKGDIREPFVEITYADGSFSSDFKFDHADIMEEKEAYETLPGSYATEEEGVEQLTVVLKEQASPVYLELHYYVYEKSDVITRSAKLCNEGDTPIRLRRLLSTQLDFSDHDYVVSDFHGGWAREMERTDTRITAGKFVNASYTGGSSSRANPFLMLSRENTTEETGLCYGMNLIYSGNHYTAVEVGSFGKTRVVMGINPQSFCFHLEPKKTFEAPEAVMTVSADGFGGMSRNMQYFVQEHIIRGEWKKKERPVLLNSWEAAYFDINEKKLLKLAKAGKEAGIELFVMDDGWFGERKDDKRSLGDWEADKKKLPDGVRGLADKINALGLSFGIWVEPEMVNVDSDCYRAHPDWAMDIPGREHSEGRNQRVLDLANPEVVDYIIEKMTALFSGANISYVKWDMNRIFSDCYSKYLGHERQGETAHRYMTGLYHVMKTLTERFPHILFEGCAAGGNRFDLGILSYFPQIWASDNTDAVCRLAIQTGYSYGYPLSAVSAHVSACPNHQTLRVTPLPTRYHVAAFGVLGYECNFCELNKEEFLEIKRQIAEYKKWRQVLQFGRMYRGRQDNLYEWTAVSEDQKAAVGMLAQKLTAANAPYARYHAAGLAPEKCYHFYNQPMKHDIREFGDLINTAAPIHIRKDSFIHHAVAKFVKMDGETEDYLVYGDGLMQAGVNLKQAFSATGYNSEVRYFPDFASRMYFMEEQDESGVL</sequence>
<evidence type="ECO:0000256" key="1">
    <source>
        <dbReference type="ARBA" id="ARBA00001255"/>
    </source>
</evidence>
<evidence type="ECO:0000256" key="4">
    <source>
        <dbReference type="ARBA" id="ARBA00023295"/>
    </source>
</evidence>
<proteinExistence type="predicted"/>
<dbReference type="Gene3D" id="3.20.20.70">
    <property type="entry name" value="Aldolase class I"/>
    <property type="match status" value="1"/>
</dbReference>
<gene>
    <name evidence="7" type="ORF">H8Z76_06875</name>
</gene>
<dbReference type="InterPro" id="IPR013780">
    <property type="entry name" value="Glyco_hydro_b"/>
</dbReference>
<dbReference type="Gene3D" id="2.70.98.60">
    <property type="entry name" value="alpha-galactosidase from lactobacil brevis"/>
    <property type="match status" value="1"/>
</dbReference>
<dbReference type="InterPro" id="IPR002252">
    <property type="entry name" value="Glyco_hydro_36"/>
</dbReference>